<dbReference type="RefSeq" id="WP_207825918.1">
    <property type="nucleotide sequence ID" value="NZ_CP062006.1"/>
</dbReference>
<proteinExistence type="predicted"/>
<dbReference type="Proteomes" id="UP000663942">
    <property type="component" value="Chromosome"/>
</dbReference>
<evidence type="ECO:0000313" key="1">
    <source>
        <dbReference type="EMBL" id="QTC89638.1"/>
    </source>
</evidence>
<sequence>MGGLIGTAIMLSATASRTRAASTDKSLHVVEGANHMDLYDGEKYVAEAVSVLAPFFTARLSA</sequence>
<evidence type="ECO:0000313" key="2">
    <source>
        <dbReference type="Proteomes" id="UP000663942"/>
    </source>
</evidence>
<accession>A0ABX7SPX6</accession>
<organism evidence="1 2">
    <name type="scientific">Brevundimonas pondensis</name>
    <dbReference type="NCBI Taxonomy" id="2774189"/>
    <lineage>
        <taxon>Bacteria</taxon>
        <taxon>Pseudomonadati</taxon>
        <taxon>Pseudomonadota</taxon>
        <taxon>Alphaproteobacteria</taxon>
        <taxon>Caulobacterales</taxon>
        <taxon>Caulobacteraceae</taxon>
        <taxon>Brevundimonas</taxon>
    </lineage>
</organism>
<name>A0ABX7SPX6_9CAUL</name>
<dbReference type="Gene3D" id="3.40.50.1820">
    <property type="entry name" value="alpha/beta hydrolase"/>
    <property type="match status" value="1"/>
</dbReference>
<dbReference type="EMBL" id="CP062006">
    <property type="protein sequence ID" value="QTC89638.1"/>
    <property type="molecule type" value="Genomic_DNA"/>
</dbReference>
<dbReference type="InterPro" id="IPR029058">
    <property type="entry name" value="AB_hydrolase_fold"/>
</dbReference>
<reference evidence="1 2" key="1">
    <citation type="submission" date="2020-09" db="EMBL/GenBank/DDBJ databases">
        <title>Brevundimonas sp. LVF1 isolated from an oligotrophic pond in Goettingen, Germany.</title>
        <authorList>
            <person name="Friedrich I."/>
            <person name="Klassen A."/>
            <person name="Neubauer H."/>
            <person name="Schneider D."/>
            <person name="Hertel R."/>
            <person name="Daniel R."/>
        </authorList>
    </citation>
    <scope>NUCLEOTIDE SEQUENCE [LARGE SCALE GENOMIC DNA]</scope>
    <source>
        <strain evidence="1 2">LVF1</strain>
    </source>
</reference>
<protein>
    <recommendedName>
        <fullName evidence="3">Alpha/beta hydrolase</fullName>
    </recommendedName>
</protein>
<gene>
    <name evidence="1" type="ORF">IFE19_04055</name>
</gene>
<evidence type="ECO:0008006" key="3">
    <source>
        <dbReference type="Google" id="ProtNLM"/>
    </source>
</evidence>
<keyword evidence="2" id="KW-1185">Reference proteome</keyword>